<dbReference type="Proteomes" id="UP000007013">
    <property type="component" value="Chromosome"/>
</dbReference>
<dbReference type="eggNOG" id="COG0665">
    <property type="taxonomic scope" value="Bacteria"/>
</dbReference>
<evidence type="ECO:0000259" key="1">
    <source>
        <dbReference type="Pfam" id="PF01266"/>
    </source>
</evidence>
<gene>
    <name evidence="2" type="ordered locus">Oter_1063</name>
</gene>
<dbReference type="InterPro" id="IPR006076">
    <property type="entry name" value="FAD-dep_OxRdtase"/>
</dbReference>
<dbReference type="Gene3D" id="3.30.9.10">
    <property type="entry name" value="D-Amino Acid Oxidase, subunit A, domain 2"/>
    <property type="match status" value="1"/>
</dbReference>
<dbReference type="EMBL" id="CP001032">
    <property type="protein sequence ID" value="ACB74351.1"/>
    <property type="molecule type" value="Genomic_DNA"/>
</dbReference>
<keyword evidence="3" id="KW-1185">Reference proteome</keyword>
<sequence>MNEPALSPQAPGRVRDAVFWFESSTPPLLPLHGEKTAEAVVIGGGMMGLMCARTLAARGIDVALVEANTCGGEASGRSSGIITPDSELEFQDLVQHFGKERAPQLWRFADGGARLIEAAIRESGIACDFQPHDALYLASSSGAADTVREEQAARQAAGFKSTIISREALPGMLRGSGYFAGLRFSGTFGIDGHAGCAGLRRALLESGVRVFEQSRVTDISAKGAETAAGSIRAQHVFVCTDRLLPSLGLARRELYHVQTFVGITTPLDERTIAELFPAGPVMVWDTDLIYHYFRLTGDRRLLVGGGTLLTTYAAHEQHRPDWAARQLSRFLSQHFPWLRVRFEAAWPGLIGISKDFAPVIGRRGDAWNVHFAGGAAGLPWAAALGRYLAEKVLDGRDELDVLLSSERKFPIGPAVQRITGRRAAFALSHGLMKLGAG</sequence>
<protein>
    <submittedName>
        <fullName evidence="2">FAD dependent oxidoreductase</fullName>
    </submittedName>
</protein>
<dbReference type="GO" id="GO:0005737">
    <property type="term" value="C:cytoplasm"/>
    <property type="evidence" value="ECO:0007669"/>
    <property type="project" value="TreeGrafter"/>
</dbReference>
<dbReference type="Gene3D" id="3.50.50.60">
    <property type="entry name" value="FAD/NAD(P)-binding domain"/>
    <property type="match status" value="1"/>
</dbReference>
<name>B1ZMK6_OPITP</name>
<feature type="domain" description="FAD dependent oxidoreductase" evidence="1">
    <location>
        <begin position="39"/>
        <end position="390"/>
    </location>
</feature>
<dbReference type="AlphaFoldDB" id="B1ZMK6"/>
<dbReference type="RefSeq" id="WP_012373889.1">
    <property type="nucleotide sequence ID" value="NC_010571.1"/>
</dbReference>
<dbReference type="STRING" id="452637.Oter_1063"/>
<reference evidence="2 3" key="1">
    <citation type="journal article" date="2011" name="J. Bacteriol.">
        <title>Genome sequence of the verrucomicrobium Opitutus terrae PB90-1, an abundant inhabitant of rice paddy soil ecosystems.</title>
        <authorList>
            <person name="van Passel M.W."/>
            <person name="Kant R."/>
            <person name="Palva A."/>
            <person name="Copeland A."/>
            <person name="Lucas S."/>
            <person name="Lapidus A."/>
            <person name="Glavina del Rio T."/>
            <person name="Pitluck S."/>
            <person name="Goltsman E."/>
            <person name="Clum A."/>
            <person name="Sun H."/>
            <person name="Schmutz J."/>
            <person name="Larimer F.W."/>
            <person name="Land M.L."/>
            <person name="Hauser L."/>
            <person name="Kyrpides N."/>
            <person name="Mikhailova N."/>
            <person name="Richardson P.P."/>
            <person name="Janssen P.H."/>
            <person name="de Vos W.M."/>
            <person name="Smidt H."/>
        </authorList>
    </citation>
    <scope>NUCLEOTIDE SEQUENCE [LARGE SCALE GENOMIC DNA]</scope>
    <source>
        <strain evidence="3">DSM 11246 / JCM 15787 / PB90-1</strain>
    </source>
</reference>
<dbReference type="Pfam" id="PF01266">
    <property type="entry name" value="DAO"/>
    <property type="match status" value="1"/>
</dbReference>
<dbReference type="PANTHER" id="PTHR13847">
    <property type="entry name" value="SARCOSINE DEHYDROGENASE-RELATED"/>
    <property type="match status" value="1"/>
</dbReference>
<dbReference type="OrthoDB" id="9767869at2"/>
<dbReference type="HOGENOM" id="CLU_007884_3_2_0"/>
<proteinExistence type="predicted"/>
<evidence type="ECO:0000313" key="3">
    <source>
        <dbReference type="Proteomes" id="UP000007013"/>
    </source>
</evidence>
<dbReference type="InterPro" id="IPR036188">
    <property type="entry name" value="FAD/NAD-bd_sf"/>
</dbReference>
<evidence type="ECO:0000313" key="2">
    <source>
        <dbReference type="EMBL" id="ACB74351.1"/>
    </source>
</evidence>
<dbReference type="PANTHER" id="PTHR13847:SF281">
    <property type="entry name" value="FAD DEPENDENT OXIDOREDUCTASE DOMAIN-CONTAINING PROTEIN"/>
    <property type="match status" value="1"/>
</dbReference>
<accession>B1ZMK6</accession>
<organism evidence="2 3">
    <name type="scientific">Opitutus terrae (strain DSM 11246 / JCM 15787 / PB90-1)</name>
    <dbReference type="NCBI Taxonomy" id="452637"/>
    <lineage>
        <taxon>Bacteria</taxon>
        <taxon>Pseudomonadati</taxon>
        <taxon>Verrucomicrobiota</taxon>
        <taxon>Opitutia</taxon>
        <taxon>Opitutales</taxon>
        <taxon>Opitutaceae</taxon>
        <taxon>Opitutus</taxon>
    </lineage>
</organism>
<dbReference type="SUPFAM" id="SSF51905">
    <property type="entry name" value="FAD/NAD(P)-binding domain"/>
    <property type="match status" value="1"/>
</dbReference>
<dbReference type="KEGG" id="ote:Oter_1063"/>